<dbReference type="AlphaFoldDB" id="A0A914A9E3"/>
<evidence type="ECO:0000259" key="2">
    <source>
        <dbReference type="PROSITE" id="PS50022"/>
    </source>
</evidence>
<dbReference type="OMA" id="EWHAYIS"/>
<protein>
    <recommendedName>
        <fullName evidence="2">F5/8 type C domain-containing protein</fullName>
    </recommendedName>
</protein>
<dbReference type="PANTHER" id="PTHR24543">
    <property type="entry name" value="MULTICOPPER OXIDASE-RELATED"/>
    <property type="match status" value="1"/>
</dbReference>
<reference evidence="3" key="1">
    <citation type="submission" date="2022-11" db="UniProtKB">
        <authorList>
            <consortium name="EnsemblMetazoa"/>
        </authorList>
    </citation>
    <scope>IDENTIFICATION</scope>
</reference>
<proteinExistence type="predicted"/>
<dbReference type="Gene3D" id="2.60.120.260">
    <property type="entry name" value="Galactose-binding domain-like"/>
    <property type="match status" value="1"/>
</dbReference>
<sequence length="147" mass="16844">MEDGRIRDERITASSFWTPSDDPSSDSHAPHRARLNIQGYSEGWRYANPWIQVDFVGTVTITGLITQGRGDSSLWVTEYQVTYSDDGQSWNNVTDAYGTPIKFPGNKDKNTLVTTRLPFALRTRILRIHPTKWHWGCSMRFEVIGCY</sequence>
<evidence type="ECO:0000256" key="1">
    <source>
        <dbReference type="SAM" id="MobiDB-lite"/>
    </source>
</evidence>
<feature type="compositionally biased region" description="Basic and acidic residues" evidence="1">
    <location>
        <begin position="1"/>
        <end position="11"/>
    </location>
</feature>
<dbReference type="Pfam" id="PF00754">
    <property type="entry name" value="F5_F8_type_C"/>
    <property type="match status" value="1"/>
</dbReference>
<feature type="region of interest" description="Disordered" evidence="1">
    <location>
        <begin position="1"/>
        <end position="30"/>
    </location>
</feature>
<dbReference type="CDD" id="cd00057">
    <property type="entry name" value="FA58C"/>
    <property type="match status" value="1"/>
</dbReference>
<keyword evidence="4" id="KW-1185">Reference proteome</keyword>
<dbReference type="RefSeq" id="XP_038060470.1">
    <property type="nucleotide sequence ID" value="XM_038204542.1"/>
</dbReference>
<dbReference type="SMART" id="SM00231">
    <property type="entry name" value="FA58C"/>
    <property type="match status" value="1"/>
</dbReference>
<dbReference type="InterPro" id="IPR000421">
    <property type="entry name" value="FA58C"/>
</dbReference>
<accession>A0A914A9E3</accession>
<dbReference type="InterPro" id="IPR008979">
    <property type="entry name" value="Galactose-bd-like_sf"/>
</dbReference>
<dbReference type="PROSITE" id="PS50022">
    <property type="entry name" value="FA58C_3"/>
    <property type="match status" value="1"/>
</dbReference>
<organism evidence="3 4">
    <name type="scientific">Patiria miniata</name>
    <name type="common">Bat star</name>
    <name type="synonym">Asterina miniata</name>
    <dbReference type="NCBI Taxonomy" id="46514"/>
    <lineage>
        <taxon>Eukaryota</taxon>
        <taxon>Metazoa</taxon>
        <taxon>Echinodermata</taxon>
        <taxon>Eleutherozoa</taxon>
        <taxon>Asterozoa</taxon>
        <taxon>Asteroidea</taxon>
        <taxon>Valvatacea</taxon>
        <taxon>Valvatida</taxon>
        <taxon>Asterinidae</taxon>
        <taxon>Patiria</taxon>
    </lineage>
</organism>
<dbReference type="OrthoDB" id="5985199at2759"/>
<dbReference type="PROSITE" id="PS01286">
    <property type="entry name" value="FA58C_2"/>
    <property type="match status" value="1"/>
</dbReference>
<feature type="domain" description="F5/8 type C" evidence="2">
    <location>
        <begin position="1"/>
        <end position="146"/>
    </location>
</feature>
<name>A0A914A9E3_PATMI</name>
<evidence type="ECO:0000313" key="4">
    <source>
        <dbReference type="Proteomes" id="UP000887568"/>
    </source>
</evidence>
<dbReference type="GeneID" id="119731365"/>
<evidence type="ECO:0000313" key="3">
    <source>
        <dbReference type="EnsemblMetazoa" id="XP_038060470.1"/>
    </source>
</evidence>
<dbReference type="Proteomes" id="UP000887568">
    <property type="component" value="Unplaced"/>
</dbReference>
<dbReference type="SUPFAM" id="SSF49785">
    <property type="entry name" value="Galactose-binding domain-like"/>
    <property type="match status" value="1"/>
</dbReference>
<dbReference type="EnsemblMetazoa" id="XM_038204542.1">
    <property type="protein sequence ID" value="XP_038060470.1"/>
    <property type="gene ID" value="LOC119731365"/>
</dbReference>
<dbReference type="PANTHER" id="PTHR24543:SF325">
    <property type="entry name" value="F5_8 TYPE C DOMAIN-CONTAINING PROTEIN"/>
    <property type="match status" value="1"/>
</dbReference>